<proteinExistence type="predicted"/>
<evidence type="ECO:0000259" key="2">
    <source>
        <dbReference type="Pfam" id="PF13737"/>
    </source>
</evidence>
<feature type="domain" description="Transposase DDE" evidence="2">
    <location>
        <begin position="3"/>
        <end position="64"/>
    </location>
</feature>
<dbReference type="Proteomes" id="UP000500767">
    <property type="component" value="Plasmid unnamed1"/>
</dbReference>
<name>A0A6M8HXI3_9PROT</name>
<accession>A0A6M8HXI3</accession>
<geneLocation type="plasmid" evidence="3 4">
    <name>unnamed1</name>
</geneLocation>
<evidence type="ECO:0000313" key="3">
    <source>
        <dbReference type="EMBL" id="QKE93264.1"/>
    </source>
</evidence>
<sequence length="80" mass="8786">MSGWNVLRRTTRGGQPLYSDAAIELVLTLRLVFHLALRQAEGFARSVLRLLGLDLSVPDHTTLSPPRPGVRRPPVSDCPA</sequence>
<keyword evidence="3" id="KW-0614">Plasmid</keyword>
<feature type="region of interest" description="Disordered" evidence="1">
    <location>
        <begin position="57"/>
        <end position="80"/>
    </location>
</feature>
<dbReference type="InterPro" id="IPR025668">
    <property type="entry name" value="Tnp_DDE_dom"/>
</dbReference>
<gene>
    <name evidence="3" type="ORF">HN018_22530</name>
</gene>
<evidence type="ECO:0000256" key="1">
    <source>
        <dbReference type="SAM" id="MobiDB-lite"/>
    </source>
</evidence>
<dbReference type="Pfam" id="PF13737">
    <property type="entry name" value="DDE_Tnp_1_5"/>
    <property type="match status" value="1"/>
</dbReference>
<dbReference type="KEGG" id="lck:HN018_22530"/>
<reference evidence="3 4" key="1">
    <citation type="journal article" date="2014" name="World J. Microbiol. Biotechnol.">
        <title>Biodiversity and physiological characteristics of Antarctic and Arctic lichens-associated bacteria.</title>
        <authorList>
            <person name="Lee Y.M."/>
            <person name="Kim E.H."/>
            <person name="Lee H.K."/>
            <person name="Hong S.G."/>
        </authorList>
    </citation>
    <scope>NUCLEOTIDE SEQUENCE [LARGE SCALE GENOMIC DNA]</scope>
    <source>
        <strain evidence="3 4">PAMC 26569</strain>
        <plasmid evidence="3">unnamed1</plasmid>
    </source>
</reference>
<organism evidence="3 4">
    <name type="scientific">Lichenicola cladoniae</name>
    <dbReference type="NCBI Taxonomy" id="1484109"/>
    <lineage>
        <taxon>Bacteria</taxon>
        <taxon>Pseudomonadati</taxon>
        <taxon>Pseudomonadota</taxon>
        <taxon>Alphaproteobacteria</taxon>
        <taxon>Acetobacterales</taxon>
        <taxon>Acetobacteraceae</taxon>
        <taxon>Lichenicola</taxon>
    </lineage>
</organism>
<keyword evidence="4" id="KW-1185">Reference proteome</keyword>
<dbReference type="EMBL" id="CP053709">
    <property type="protein sequence ID" value="QKE93264.1"/>
    <property type="molecule type" value="Genomic_DNA"/>
</dbReference>
<protein>
    <recommendedName>
        <fullName evidence="2">Transposase DDE domain-containing protein</fullName>
    </recommendedName>
</protein>
<evidence type="ECO:0000313" key="4">
    <source>
        <dbReference type="Proteomes" id="UP000500767"/>
    </source>
</evidence>
<dbReference type="AlphaFoldDB" id="A0A6M8HXI3"/>